<feature type="transmembrane region" description="Helical" evidence="1">
    <location>
        <begin position="298"/>
        <end position="317"/>
    </location>
</feature>
<dbReference type="GO" id="GO:0016746">
    <property type="term" value="F:acyltransferase activity"/>
    <property type="evidence" value="ECO:0007669"/>
    <property type="project" value="UniProtKB-KW"/>
</dbReference>
<dbReference type="Proteomes" id="UP001597453">
    <property type="component" value="Unassembled WGS sequence"/>
</dbReference>
<dbReference type="InterPro" id="IPR043968">
    <property type="entry name" value="SGNH"/>
</dbReference>
<keyword evidence="1" id="KW-0812">Transmembrane</keyword>
<comment type="caution">
    <text evidence="4">The sequence shown here is derived from an EMBL/GenBank/DDBJ whole genome shotgun (WGS) entry which is preliminary data.</text>
</comment>
<evidence type="ECO:0000313" key="4">
    <source>
        <dbReference type="EMBL" id="MFD2674565.1"/>
    </source>
</evidence>
<feature type="transmembrane region" description="Helical" evidence="1">
    <location>
        <begin position="397"/>
        <end position="417"/>
    </location>
</feature>
<evidence type="ECO:0000256" key="1">
    <source>
        <dbReference type="SAM" id="Phobius"/>
    </source>
</evidence>
<keyword evidence="1" id="KW-1133">Transmembrane helix</keyword>
<dbReference type="RefSeq" id="WP_066058855.1">
    <property type="nucleotide sequence ID" value="NZ_JBHUNF010000002.1"/>
</dbReference>
<proteinExistence type="predicted"/>
<dbReference type="Pfam" id="PF19040">
    <property type="entry name" value="SGNH"/>
    <property type="match status" value="1"/>
</dbReference>
<dbReference type="Pfam" id="PF01757">
    <property type="entry name" value="Acyl_transf_3"/>
    <property type="match status" value="1"/>
</dbReference>
<evidence type="ECO:0000313" key="5">
    <source>
        <dbReference type="Proteomes" id="UP001597453"/>
    </source>
</evidence>
<feature type="transmembrane region" description="Helical" evidence="1">
    <location>
        <begin position="20"/>
        <end position="49"/>
    </location>
</feature>
<feature type="domain" description="Acyltransferase 3" evidence="2">
    <location>
        <begin position="12"/>
        <end position="343"/>
    </location>
</feature>
<accession>A0ABW5RIT8</accession>
<feature type="transmembrane region" description="Helical" evidence="1">
    <location>
        <begin position="80"/>
        <end position="100"/>
    </location>
</feature>
<protein>
    <submittedName>
        <fullName evidence="4">Acyltransferase family protein</fullName>
        <ecNumber evidence="4">2.3.1.-</ecNumber>
    </submittedName>
</protein>
<dbReference type="InterPro" id="IPR050879">
    <property type="entry name" value="Acyltransferase_3"/>
</dbReference>
<feature type="transmembrane region" description="Helical" evidence="1">
    <location>
        <begin position="329"/>
        <end position="346"/>
    </location>
</feature>
<dbReference type="PANTHER" id="PTHR23028">
    <property type="entry name" value="ACETYLTRANSFERASE"/>
    <property type="match status" value="1"/>
</dbReference>
<feature type="transmembrane region" description="Helical" evidence="1">
    <location>
        <begin position="259"/>
        <end position="277"/>
    </location>
</feature>
<keyword evidence="1" id="KW-0472">Membrane</keyword>
<keyword evidence="4" id="KW-0012">Acyltransferase</keyword>
<evidence type="ECO:0000259" key="2">
    <source>
        <dbReference type="Pfam" id="PF01757"/>
    </source>
</evidence>
<keyword evidence="4" id="KW-0808">Transferase</keyword>
<feature type="transmembrane region" description="Helical" evidence="1">
    <location>
        <begin position="235"/>
        <end position="253"/>
    </location>
</feature>
<dbReference type="EMBL" id="JBHUNF010000002">
    <property type="protein sequence ID" value="MFD2674565.1"/>
    <property type="molecule type" value="Genomic_DNA"/>
</dbReference>
<keyword evidence="5" id="KW-1185">Reference proteome</keyword>
<feature type="domain" description="SGNH" evidence="3">
    <location>
        <begin position="476"/>
        <end position="687"/>
    </location>
</feature>
<dbReference type="PANTHER" id="PTHR23028:SF53">
    <property type="entry name" value="ACYL_TRANSF_3 DOMAIN-CONTAINING PROTEIN"/>
    <property type="match status" value="1"/>
</dbReference>
<feature type="transmembrane region" description="Helical" evidence="1">
    <location>
        <begin position="146"/>
        <end position="164"/>
    </location>
</feature>
<gene>
    <name evidence="4" type="ORF">ACFSUQ_04530</name>
</gene>
<evidence type="ECO:0000259" key="3">
    <source>
        <dbReference type="Pfam" id="PF19040"/>
    </source>
</evidence>
<dbReference type="SUPFAM" id="SSF52266">
    <property type="entry name" value="SGNH hydrolase"/>
    <property type="match status" value="1"/>
</dbReference>
<feature type="transmembrane region" description="Helical" evidence="1">
    <location>
        <begin position="208"/>
        <end position="228"/>
    </location>
</feature>
<name>A0ABW5RIT8_9MICO</name>
<organism evidence="4 5">
    <name type="scientific">Gulosibacter bifidus</name>
    <dbReference type="NCBI Taxonomy" id="272239"/>
    <lineage>
        <taxon>Bacteria</taxon>
        <taxon>Bacillati</taxon>
        <taxon>Actinomycetota</taxon>
        <taxon>Actinomycetes</taxon>
        <taxon>Micrococcales</taxon>
        <taxon>Microbacteriaceae</taxon>
        <taxon>Gulosibacter</taxon>
    </lineage>
</organism>
<dbReference type="InterPro" id="IPR002656">
    <property type="entry name" value="Acyl_transf_3_dom"/>
</dbReference>
<dbReference type="EC" id="2.3.1.-" evidence="4"/>
<reference evidence="5" key="1">
    <citation type="journal article" date="2019" name="Int. J. Syst. Evol. Microbiol.">
        <title>The Global Catalogue of Microorganisms (GCM) 10K type strain sequencing project: providing services to taxonomists for standard genome sequencing and annotation.</title>
        <authorList>
            <consortium name="The Broad Institute Genomics Platform"/>
            <consortium name="The Broad Institute Genome Sequencing Center for Infectious Disease"/>
            <person name="Wu L."/>
            <person name="Ma J."/>
        </authorList>
    </citation>
    <scope>NUCLEOTIDE SEQUENCE [LARGE SCALE GENOMIC DNA]</scope>
    <source>
        <strain evidence="5">TISTR 1511</strain>
    </source>
</reference>
<sequence length="724" mass="78474">MHSQPSKTGFIPEIQGLRTIALILVATFHVWFGRVSGGVDIFLLISAYLMTRSLTGRFESGKTFSPGTFLVKKFARLMPAAVAVIILTSVAAVTVLSVMAGQNTITDAVSSMFYVENFNLQQQATNYFNANQAVASPFQHFWSLSIQGQVFVLWALIHAAAASFARRANRRIRPILLTVFGVIAAASFGYSLWLTAVNQPHAYFDTGARLWEFAAGSLLAVVQPWVRLNTASRTIASWLGVAATISCGFVLPVSSSFPGLAALWPVTSAALIILASGEPTRLGADRLLASTVLKTIGGYTYALYLTHWPVLVFYLSLTGITDLNAAEGALVLAISAVFAVLVVHLIERPAAAFAASTARKRQAKPKTNSPSDASINTYDSAAVDHTSKRTAPALRQAITIAICLLLGGATVFGTGIYRDHREAELFASLQSIDPALVGANAINVKNVPLQSPVDIAPNDWAKPGFECASDDKYASDLCYEIRPQNGSEPTHEIMMIGSSHMTQFTALVKETVGRHSDMAMRAQVAPGCYFHIRENMGDDCAKAWENGTKYILDHKPDLVIVHASLNMSGTNPDQKMQGLEQWVKDVRAASPSTQVIALRDNGRLEKEPLECVKSHGTDAAECESPTNTEMDAEYVSSLTEAGAIWVDLNQWQCPDGVCRPVVGGVPVFLDTHHVTATYTRTMAQHFADQVAPNVSWWPINAYEGEYVERADVNNDSSQDLNDAQ</sequence>
<feature type="transmembrane region" description="Helical" evidence="1">
    <location>
        <begin position="176"/>
        <end position="196"/>
    </location>
</feature>